<feature type="compositionally biased region" description="Basic and acidic residues" evidence="1">
    <location>
        <begin position="124"/>
        <end position="138"/>
    </location>
</feature>
<dbReference type="InterPro" id="IPR018392">
    <property type="entry name" value="LysM"/>
</dbReference>
<feature type="region of interest" description="Disordered" evidence="1">
    <location>
        <begin position="94"/>
        <end position="152"/>
    </location>
</feature>
<dbReference type="CDD" id="cd00118">
    <property type="entry name" value="LysM"/>
    <property type="match status" value="1"/>
</dbReference>
<feature type="compositionally biased region" description="Polar residues" evidence="1">
    <location>
        <begin position="94"/>
        <end position="123"/>
    </location>
</feature>
<evidence type="ECO:0000313" key="4">
    <source>
        <dbReference type="Proteomes" id="UP001174909"/>
    </source>
</evidence>
<comment type="caution">
    <text evidence="3">The sequence shown here is derived from an EMBL/GenBank/DDBJ whole genome shotgun (WGS) entry which is preliminary data.</text>
</comment>
<evidence type="ECO:0000256" key="1">
    <source>
        <dbReference type="SAM" id="MobiDB-lite"/>
    </source>
</evidence>
<dbReference type="SMART" id="SM00257">
    <property type="entry name" value="LysM"/>
    <property type="match status" value="1"/>
</dbReference>
<dbReference type="PANTHER" id="PTHR20932">
    <property type="entry name" value="LYSM AND PUTATIVE PEPTIDOGLYCAN-BINDING DOMAIN-CONTAINING PROTEIN"/>
    <property type="match status" value="1"/>
</dbReference>
<keyword evidence="4" id="KW-1185">Reference proteome</keyword>
<name>A0AA35R831_GEOBA</name>
<dbReference type="PANTHER" id="PTHR20932:SF8">
    <property type="entry name" value="LD22649P"/>
    <property type="match status" value="1"/>
</dbReference>
<dbReference type="InterPro" id="IPR045030">
    <property type="entry name" value="LYSM1-4"/>
</dbReference>
<reference evidence="3" key="1">
    <citation type="submission" date="2023-03" db="EMBL/GenBank/DDBJ databases">
        <authorList>
            <person name="Steffen K."/>
            <person name="Cardenas P."/>
        </authorList>
    </citation>
    <scope>NUCLEOTIDE SEQUENCE</scope>
</reference>
<evidence type="ECO:0000313" key="3">
    <source>
        <dbReference type="EMBL" id="CAI8005851.1"/>
    </source>
</evidence>
<dbReference type="Pfam" id="PF01476">
    <property type="entry name" value="LysM"/>
    <property type="match status" value="1"/>
</dbReference>
<accession>A0AA35R831</accession>
<feature type="region of interest" description="Disordered" evidence="1">
    <location>
        <begin position="188"/>
        <end position="220"/>
    </location>
</feature>
<protein>
    <submittedName>
        <fullName evidence="3">LysM and putative peptidoglycan-binding domain-containing protein 2</fullName>
    </submittedName>
</protein>
<feature type="region of interest" description="Disordered" evidence="1">
    <location>
        <begin position="1"/>
        <end position="43"/>
    </location>
</feature>
<dbReference type="AlphaFoldDB" id="A0AA35R831"/>
<sequence>MASPAALTIESANSNSDRAALGSSLGSHRSYGTVKEPSSALTASGRLCGGYTEHTVDERDTLQGLALRYGVSVHHIQRLNNLWDSGSIHSRTTLKIPNSTLTPSPTLKSKKQQPMASSLQDIHQVSDGRGGEGEEVKRKPTGQRGGGASYEPFQEKSIASLLTAADERIMAMHRFNEKLALKMAHLKQPADSYNRPRASLSPSDLSIHSSSSPLSSLEVM</sequence>
<feature type="compositionally biased region" description="Low complexity" evidence="1">
    <location>
        <begin position="199"/>
        <end position="220"/>
    </location>
</feature>
<dbReference type="Gene3D" id="3.10.350.10">
    <property type="entry name" value="LysM domain"/>
    <property type="match status" value="1"/>
</dbReference>
<dbReference type="PROSITE" id="PS51782">
    <property type="entry name" value="LYSM"/>
    <property type="match status" value="1"/>
</dbReference>
<dbReference type="EMBL" id="CASHTH010000642">
    <property type="protein sequence ID" value="CAI8005851.1"/>
    <property type="molecule type" value="Genomic_DNA"/>
</dbReference>
<organism evidence="3 4">
    <name type="scientific">Geodia barretti</name>
    <name type="common">Barrett's horny sponge</name>
    <dbReference type="NCBI Taxonomy" id="519541"/>
    <lineage>
        <taxon>Eukaryota</taxon>
        <taxon>Metazoa</taxon>
        <taxon>Porifera</taxon>
        <taxon>Demospongiae</taxon>
        <taxon>Heteroscleromorpha</taxon>
        <taxon>Tetractinellida</taxon>
        <taxon>Astrophorina</taxon>
        <taxon>Geodiidae</taxon>
        <taxon>Geodia</taxon>
    </lineage>
</organism>
<dbReference type="Proteomes" id="UP001174909">
    <property type="component" value="Unassembled WGS sequence"/>
</dbReference>
<feature type="domain" description="LysM" evidence="2">
    <location>
        <begin position="52"/>
        <end position="96"/>
    </location>
</feature>
<evidence type="ECO:0000259" key="2">
    <source>
        <dbReference type="PROSITE" id="PS51782"/>
    </source>
</evidence>
<dbReference type="InterPro" id="IPR036779">
    <property type="entry name" value="LysM_dom_sf"/>
</dbReference>
<proteinExistence type="predicted"/>
<gene>
    <name evidence="3" type="ORF">GBAR_LOCUS4447</name>
</gene>
<dbReference type="SUPFAM" id="SSF54106">
    <property type="entry name" value="LysM domain"/>
    <property type="match status" value="1"/>
</dbReference>